<accession>A0A6N3GDE3</accession>
<gene>
    <name evidence="1" type="ORF">PCLFYP37_03343</name>
</gene>
<name>A0A6N3GDE3_9BACT</name>
<dbReference type="AlphaFoldDB" id="A0A6N3GDE3"/>
<reference evidence="1" key="1">
    <citation type="submission" date="2019-11" db="EMBL/GenBank/DDBJ databases">
        <authorList>
            <person name="Feng L."/>
        </authorList>
    </citation>
    <scope>NUCLEOTIDE SEQUENCE</scope>
    <source>
        <strain evidence="1">PclaraLFYP37</strain>
    </source>
</reference>
<proteinExistence type="predicted"/>
<organism evidence="1">
    <name type="scientific">Paraprevotella clara</name>
    <dbReference type="NCBI Taxonomy" id="454154"/>
    <lineage>
        <taxon>Bacteria</taxon>
        <taxon>Pseudomonadati</taxon>
        <taxon>Bacteroidota</taxon>
        <taxon>Bacteroidia</taxon>
        <taxon>Bacteroidales</taxon>
        <taxon>Prevotellaceae</taxon>
        <taxon>Paraprevotella</taxon>
    </lineage>
</organism>
<dbReference type="RefSeq" id="WP_412443118.1">
    <property type="nucleotide sequence ID" value="NZ_CACRUT010000028.1"/>
</dbReference>
<sequence>MEVRCFLYSCILLLGLGGEVVSAQTFRRIKNVRELEDGAHYVLAGYCAAHPDSLYVMASQDKTGTGKKNRAARKLALDRNGRIHINDGGTAIFELSVEGKAYAFRDIVLDAWLAYTTGRVQEYASLLTLTDEELTRLPAKPNNKYSNRFEIIPSASARLSKTPLYTKEDIFTSVSSKKQFGLMPVGGVSFKLCEQDVGDSLFIYKEVQSPTSERREDGDWTFKGDWLADSLFALDYAQARRIDFTEIALPQGKSMVGDGKMPKGYVWTYVRKGEAGRLPEGWSNVVEIDRKDEGIQGNAVTRMVGCDSCTLGPKYTFTVPEETGIVWYRKAENDGGWLTVGLPYAVKKVAWEDADGETITSERLCFEEITGDGAVFREVEADEAWQVGMPYLWRPSEPRESVVCFYGEDTVVQPQESDVETTDGFYAVFGRYDIKDDGKTVFLLDDSGTRFVRAAAGSWVAPGRGYLVYTGTAFHSVRLIENELPAGAEGIETRMGGCLLPVYGTDGIKRGEICPGGHIPEEWPEGMYITPFGKMIKK</sequence>
<protein>
    <submittedName>
        <fullName evidence="1">Uncharacterized protein</fullName>
    </submittedName>
</protein>
<evidence type="ECO:0000313" key="1">
    <source>
        <dbReference type="EMBL" id="VYU62063.1"/>
    </source>
</evidence>
<dbReference type="EMBL" id="CACRUT010000028">
    <property type="protein sequence ID" value="VYU62063.1"/>
    <property type="molecule type" value="Genomic_DNA"/>
</dbReference>